<gene>
    <name evidence="2" type="ORF">C492_13099</name>
</gene>
<sequence length="96" mass="10583">MTDESRRDGGDVVHRTFDVEEADPNVSVARTVAELEGVDTDELTPLYDCIDHLLEHVFSEPPVPAAEAEVAFSYEGYRITVAQDGRAAFRKRGSGE</sequence>
<dbReference type="RefSeq" id="WP_008424120.1">
    <property type="nucleotide sequence ID" value="NZ_AOIA01000116.1"/>
</dbReference>
<feature type="domain" description="Halobacterial output" evidence="1">
    <location>
        <begin position="21"/>
        <end position="87"/>
    </location>
</feature>
<evidence type="ECO:0000313" key="2">
    <source>
        <dbReference type="EMBL" id="ELY57860.1"/>
    </source>
</evidence>
<dbReference type="Pfam" id="PF18545">
    <property type="entry name" value="HalOD1"/>
    <property type="match status" value="1"/>
</dbReference>
<dbReference type="STRING" id="1227498.C492_13099"/>
<dbReference type="EMBL" id="AOIA01000116">
    <property type="protein sequence ID" value="ELY57860.1"/>
    <property type="molecule type" value="Genomic_DNA"/>
</dbReference>
<dbReference type="AlphaFoldDB" id="L9X7Z8"/>
<comment type="caution">
    <text evidence="2">The sequence shown here is derived from an EMBL/GenBank/DDBJ whole genome shotgun (WGS) entry which is preliminary data.</text>
</comment>
<name>L9X7Z8_9EURY</name>
<organism evidence="2 3">
    <name type="scientific">Natronococcus jeotgali DSM 18795</name>
    <dbReference type="NCBI Taxonomy" id="1227498"/>
    <lineage>
        <taxon>Archaea</taxon>
        <taxon>Methanobacteriati</taxon>
        <taxon>Methanobacteriota</taxon>
        <taxon>Stenosarchaea group</taxon>
        <taxon>Halobacteria</taxon>
        <taxon>Halobacteriales</taxon>
        <taxon>Natrialbaceae</taxon>
        <taxon>Natronococcus</taxon>
    </lineage>
</organism>
<dbReference type="Proteomes" id="UP000011531">
    <property type="component" value="Unassembled WGS sequence"/>
</dbReference>
<dbReference type="InterPro" id="IPR040624">
    <property type="entry name" value="HalOD1"/>
</dbReference>
<reference evidence="2 3" key="1">
    <citation type="journal article" date="2014" name="PLoS Genet.">
        <title>Phylogenetically driven sequencing of extremely halophilic archaea reveals strategies for static and dynamic osmo-response.</title>
        <authorList>
            <person name="Becker E.A."/>
            <person name="Seitzer P.M."/>
            <person name="Tritt A."/>
            <person name="Larsen D."/>
            <person name="Krusor M."/>
            <person name="Yao A.I."/>
            <person name="Wu D."/>
            <person name="Madern D."/>
            <person name="Eisen J.A."/>
            <person name="Darling A.E."/>
            <person name="Facciotti M.T."/>
        </authorList>
    </citation>
    <scope>NUCLEOTIDE SEQUENCE [LARGE SCALE GENOMIC DNA]</scope>
    <source>
        <strain evidence="2 3">DSM 18795</strain>
    </source>
</reference>
<evidence type="ECO:0000259" key="1">
    <source>
        <dbReference type="Pfam" id="PF18545"/>
    </source>
</evidence>
<evidence type="ECO:0000313" key="3">
    <source>
        <dbReference type="Proteomes" id="UP000011531"/>
    </source>
</evidence>
<keyword evidence="3" id="KW-1185">Reference proteome</keyword>
<proteinExistence type="predicted"/>
<protein>
    <recommendedName>
        <fullName evidence="1">Halobacterial output domain-containing protein</fullName>
    </recommendedName>
</protein>
<accession>L9X7Z8</accession>
<dbReference type="OrthoDB" id="199137at2157"/>